<keyword evidence="2" id="KW-1015">Disulfide bond</keyword>
<keyword evidence="1 4" id="KW-0732">Signal</keyword>
<dbReference type="EMBL" id="JAGGNH010000001">
    <property type="protein sequence ID" value="KAJ0988515.1"/>
    <property type="molecule type" value="Genomic_DNA"/>
</dbReference>
<feature type="domain" description="Pectinesterase inhibitor" evidence="5">
    <location>
        <begin position="36"/>
        <end position="184"/>
    </location>
</feature>
<reference evidence="6" key="1">
    <citation type="submission" date="2021-03" db="EMBL/GenBank/DDBJ databases">
        <authorList>
            <person name="Li Z."/>
            <person name="Yang C."/>
        </authorList>
    </citation>
    <scope>NUCLEOTIDE SEQUENCE</scope>
    <source>
        <strain evidence="6">Dzin_1.0</strain>
        <tissue evidence="6">Leaf</tissue>
    </source>
</reference>
<dbReference type="SUPFAM" id="SSF101148">
    <property type="entry name" value="Plant invertase/pectin methylesterase inhibitor"/>
    <property type="match status" value="1"/>
</dbReference>
<evidence type="ECO:0000256" key="3">
    <source>
        <dbReference type="ARBA" id="ARBA00038471"/>
    </source>
</evidence>
<protein>
    <recommendedName>
        <fullName evidence="5">Pectinesterase inhibitor domain-containing protein</fullName>
    </recommendedName>
</protein>
<evidence type="ECO:0000256" key="1">
    <source>
        <dbReference type="ARBA" id="ARBA00022729"/>
    </source>
</evidence>
<feature type="chain" id="PRO_5038461007" description="Pectinesterase inhibitor domain-containing protein" evidence="4">
    <location>
        <begin position="28"/>
        <end position="189"/>
    </location>
</feature>
<sequence length="189" mass="20339">MDCIKASYISTLALFLSITFFSGTVSASRRLAGDSNITSLISSTCSHTLYVDVCMASLQSHASSQTADLHGLASISINVTVSQAKENINFITTMKDHPSSPQDEYVSSCLDDCLIQYGDAIDDLEQSDEALREGEFGTMNIMVAGAMENANSCEKGFGEKEGVQSPLKDLNEFFMKLCSNSMAISNLLA</sequence>
<feature type="signal peptide" evidence="4">
    <location>
        <begin position="1"/>
        <end position="27"/>
    </location>
</feature>
<reference evidence="6" key="2">
    <citation type="journal article" date="2022" name="Hortic Res">
        <title>The genome of Dioscorea zingiberensis sheds light on the biosynthesis, origin and evolution of the medicinally important diosgenin saponins.</title>
        <authorList>
            <person name="Li Y."/>
            <person name="Tan C."/>
            <person name="Li Z."/>
            <person name="Guo J."/>
            <person name="Li S."/>
            <person name="Chen X."/>
            <person name="Wang C."/>
            <person name="Dai X."/>
            <person name="Yang H."/>
            <person name="Song W."/>
            <person name="Hou L."/>
            <person name="Xu J."/>
            <person name="Tong Z."/>
            <person name="Xu A."/>
            <person name="Yuan X."/>
            <person name="Wang W."/>
            <person name="Yang Q."/>
            <person name="Chen L."/>
            <person name="Sun Z."/>
            <person name="Wang K."/>
            <person name="Pan B."/>
            <person name="Chen J."/>
            <person name="Bao Y."/>
            <person name="Liu F."/>
            <person name="Qi X."/>
            <person name="Gang D.R."/>
            <person name="Wen J."/>
            <person name="Li J."/>
        </authorList>
    </citation>
    <scope>NUCLEOTIDE SEQUENCE</scope>
    <source>
        <strain evidence="6">Dzin_1.0</strain>
    </source>
</reference>
<dbReference type="PANTHER" id="PTHR36710">
    <property type="entry name" value="PECTINESTERASE INHIBITOR-LIKE"/>
    <property type="match status" value="1"/>
</dbReference>
<dbReference type="InterPro" id="IPR006501">
    <property type="entry name" value="Pectinesterase_inhib_dom"/>
</dbReference>
<dbReference type="OrthoDB" id="1915198at2759"/>
<keyword evidence="7" id="KW-1185">Reference proteome</keyword>
<dbReference type="NCBIfam" id="TIGR01614">
    <property type="entry name" value="PME_inhib"/>
    <property type="match status" value="1"/>
</dbReference>
<comment type="caution">
    <text evidence="6">The sequence shown here is derived from an EMBL/GenBank/DDBJ whole genome shotgun (WGS) entry which is preliminary data.</text>
</comment>
<proteinExistence type="inferred from homology"/>
<comment type="similarity">
    <text evidence="3">Belongs to the PMEI family.</text>
</comment>
<evidence type="ECO:0000256" key="2">
    <source>
        <dbReference type="ARBA" id="ARBA00023157"/>
    </source>
</evidence>
<evidence type="ECO:0000313" key="6">
    <source>
        <dbReference type="EMBL" id="KAJ0988515.1"/>
    </source>
</evidence>
<gene>
    <name evidence="6" type="ORF">J5N97_006871</name>
</gene>
<evidence type="ECO:0000313" key="7">
    <source>
        <dbReference type="Proteomes" id="UP001085076"/>
    </source>
</evidence>
<evidence type="ECO:0000256" key="4">
    <source>
        <dbReference type="SAM" id="SignalP"/>
    </source>
</evidence>
<dbReference type="GO" id="GO:0004857">
    <property type="term" value="F:enzyme inhibitor activity"/>
    <property type="evidence" value="ECO:0007669"/>
    <property type="project" value="InterPro"/>
</dbReference>
<organism evidence="6 7">
    <name type="scientific">Dioscorea zingiberensis</name>
    <dbReference type="NCBI Taxonomy" id="325984"/>
    <lineage>
        <taxon>Eukaryota</taxon>
        <taxon>Viridiplantae</taxon>
        <taxon>Streptophyta</taxon>
        <taxon>Embryophyta</taxon>
        <taxon>Tracheophyta</taxon>
        <taxon>Spermatophyta</taxon>
        <taxon>Magnoliopsida</taxon>
        <taxon>Liliopsida</taxon>
        <taxon>Dioscoreales</taxon>
        <taxon>Dioscoreaceae</taxon>
        <taxon>Dioscorea</taxon>
    </lineage>
</organism>
<accession>A0A9D5HT40</accession>
<evidence type="ECO:0000259" key="5">
    <source>
        <dbReference type="SMART" id="SM00856"/>
    </source>
</evidence>
<dbReference type="Gene3D" id="1.20.140.40">
    <property type="entry name" value="Invertase/pectin methylesterase inhibitor family protein"/>
    <property type="match status" value="1"/>
</dbReference>
<dbReference type="InterPro" id="IPR052421">
    <property type="entry name" value="PCW_Enzyme_Inhibitor"/>
</dbReference>
<dbReference type="PANTHER" id="PTHR36710:SF18">
    <property type="entry name" value="PECTINESTERASE INHIBITOR 5-RELATED"/>
    <property type="match status" value="1"/>
</dbReference>
<dbReference type="Proteomes" id="UP001085076">
    <property type="component" value="Miscellaneous, Linkage group lg01"/>
</dbReference>
<name>A0A9D5HT40_9LILI</name>
<dbReference type="AlphaFoldDB" id="A0A9D5HT40"/>
<dbReference type="SMART" id="SM00856">
    <property type="entry name" value="PMEI"/>
    <property type="match status" value="1"/>
</dbReference>
<dbReference type="InterPro" id="IPR035513">
    <property type="entry name" value="Invertase/methylesterase_inhib"/>
</dbReference>
<dbReference type="Pfam" id="PF04043">
    <property type="entry name" value="PMEI"/>
    <property type="match status" value="1"/>
</dbReference>